<evidence type="ECO:0000256" key="2">
    <source>
        <dbReference type="SAM" id="Phobius"/>
    </source>
</evidence>
<keyword evidence="2" id="KW-0472">Membrane</keyword>
<sequence length="666" mass="66438">MSCSMVSRPKRVAPILLGLLAMLLLGVQASRLAPDGPASSQQSPVPLAAGRRAPTATHLPHVAPPSHPAGTWAAAWLALGADAYVGLSGAGATRLVAGPDGGLALAARRPGDDAAPGGLLLFDASGGGPRLGQAPAPGEPFAGRPVGGFPDVQPVTDMLEIGLPAGPDGWPVRAVVLCQAGTRARGFVARCEVGPRPAPGARCPATFLAIFDEAVDACHLQRLARHMVSIRHRHAATVLTFDGAGLRSAATLPGGSLDHPAVWAAAGPGRWLVPGPQGLHVHPAGLAGPVPRPAALPGASPVVLPAGGPLLPGRPGQLLASRLEPDGQQAAWTVVHLAPGGAKRTLARLPAAWLAGDRAHFLPVPLPPGAGLAMVTERGAVLAPVHCQPGDRDRDRCQPAAPTILEAPAGVTLSPGRARVVSAAGRTFLLAPDAHSGAVLRLDMPAAGAPGWTAGPASLPCDAGCATCSGPGAQECTSCPGELVLQAGACVAECPAGAFVCEGPAVGAGGGGGGGRQCQACPAGCSACRMAAPGPGGAACLAECTACAGGQVLHEAGCVDACPVGFFPRAGAPVAACAPCHKTCAVGCTGPEARDCDHQPPSYADGLAIGLGVVFLTATVLLLGLIAYITMRYIQRRRAAQNKEARSEDRGNMLHSLTSTSTSISV</sequence>
<keyword evidence="3" id="KW-0732">Signal</keyword>
<evidence type="ECO:0000256" key="1">
    <source>
        <dbReference type="SAM" id="MobiDB-lite"/>
    </source>
</evidence>
<dbReference type="CDD" id="cd00064">
    <property type="entry name" value="FU"/>
    <property type="match status" value="2"/>
</dbReference>
<organism evidence="4">
    <name type="scientific">Fonticula alba</name>
    <name type="common">Slime mold</name>
    <dbReference type="NCBI Taxonomy" id="691883"/>
    <lineage>
        <taxon>Eukaryota</taxon>
        <taxon>Rotosphaerida</taxon>
        <taxon>Fonticulaceae</taxon>
        <taxon>Fonticula</taxon>
    </lineage>
</organism>
<feature type="signal peptide" evidence="3">
    <location>
        <begin position="1"/>
        <end position="29"/>
    </location>
</feature>
<dbReference type="InterPro" id="IPR006212">
    <property type="entry name" value="Furin_repeat"/>
</dbReference>
<dbReference type="AlphaFoldDB" id="A0A058YZK1"/>
<dbReference type="Gene3D" id="2.10.220.10">
    <property type="entry name" value="Hormone Receptor, Insulin-like Growth Factor Receptor 1, Chain A, domain 2"/>
    <property type="match status" value="2"/>
</dbReference>
<feature type="transmembrane region" description="Helical" evidence="2">
    <location>
        <begin position="606"/>
        <end position="629"/>
    </location>
</feature>
<gene>
    <name evidence="4" type="ORF">H696_06278</name>
</gene>
<name>A0A058YZK1_FONAL</name>
<dbReference type="eggNOG" id="KOG3525">
    <property type="taxonomic scope" value="Eukaryota"/>
</dbReference>
<keyword evidence="2" id="KW-0812">Transmembrane</keyword>
<protein>
    <recommendedName>
        <fullName evidence="6">TNFR-Cys domain-containing protein</fullName>
    </recommendedName>
</protein>
<reference evidence="4" key="1">
    <citation type="submission" date="2013-04" db="EMBL/GenBank/DDBJ databases">
        <title>The Genome Sequence of Fonticula alba ATCC 38817.</title>
        <authorList>
            <consortium name="The Broad Institute Genomics Platform"/>
            <person name="Russ C."/>
            <person name="Cuomo C."/>
            <person name="Burger G."/>
            <person name="Gray M.W."/>
            <person name="Holland P.W.H."/>
            <person name="King N."/>
            <person name="Lang F.B.F."/>
            <person name="Roger A.J."/>
            <person name="Ruiz-Trillo I."/>
            <person name="Brown M."/>
            <person name="Walker B."/>
            <person name="Young S."/>
            <person name="Zeng Q."/>
            <person name="Gargeya S."/>
            <person name="Fitzgerald M."/>
            <person name="Haas B."/>
            <person name="Abouelleil A."/>
            <person name="Allen A.W."/>
            <person name="Alvarado L."/>
            <person name="Arachchi H.M."/>
            <person name="Berlin A.M."/>
            <person name="Chapman S.B."/>
            <person name="Gainer-Dewar J."/>
            <person name="Goldberg J."/>
            <person name="Griggs A."/>
            <person name="Gujja S."/>
            <person name="Hansen M."/>
            <person name="Howarth C."/>
            <person name="Imamovic A."/>
            <person name="Ireland A."/>
            <person name="Larimer J."/>
            <person name="McCowan C."/>
            <person name="Murphy C."/>
            <person name="Pearson M."/>
            <person name="Poon T.W."/>
            <person name="Priest M."/>
            <person name="Roberts A."/>
            <person name="Saif S."/>
            <person name="Shea T."/>
            <person name="Sisk P."/>
            <person name="Sykes S."/>
            <person name="Wortman J."/>
            <person name="Nusbaum C."/>
            <person name="Birren B."/>
        </authorList>
    </citation>
    <scope>NUCLEOTIDE SEQUENCE [LARGE SCALE GENOMIC DNA]</scope>
    <source>
        <strain evidence="4">ATCC 38817</strain>
    </source>
</reference>
<accession>A0A058YZK1</accession>
<evidence type="ECO:0000313" key="4">
    <source>
        <dbReference type="EMBL" id="KCV67301.1"/>
    </source>
</evidence>
<proteinExistence type="predicted"/>
<dbReference type="SMART" id="SM00261">
    <property type="entry name" value="FU"/>
    <property type="match status" value="3"/>
</dbReference>
<dbReference type="RefSeq" id="XP_009498293.1">
    <property type="nucleotide sequence ID" value="XM_009500018.1"/>
</dbReference>
<feature type="compositionally biased region" description="Basic and acidic residues" evidence="1">
    <location>
        <begin position="642"/>
        <end position="652"/>
    </location>
</feature>
<dbReference type="SUPFAM" id="SSF57184">
    <property type="entry name" value="Growth factor receptor domain"/>
    <property type="match status" value="1"/>
</dbReference>
<dbReference type="EMBL" id="KB932247">
    <property type="protein sequence ID" value="KCV67301.1"/>
    <property type="molecule type" value="Genomic_DNA"/>
</dbReference>
<dbReference type="InterPro" id="IPR009030">
    <property type="entry name" value="Growth_fac_rcpt_cys_sf"/>
</dbReference>
<evidence type="ECO:0000256" key="3">
    <source>
        <dbReference type="SAM" id="SignalP"/>
    </source>
</evidence>
<evidence type="ECO:0008006" key="6">
    <source>
        <dbReference type="Google" id="ProtNLM"/>
    </source>
</evidence>
<dbReference type="GeneID" id="20531003"/>
<feature type="compositionally biased region" description="Low complexity" evidence="1">
    <location>
        <begin position="656"/>
        <end position="666"/>
    </location>
</feature>
<keyword evidence="2" id="KW-1133">Transmembrane helix</keyword>
<dbReference type="Proteomes" id="UP000030693">
    <property type="component" value="Unassembled WGS sequence"/>
</dbReference>
<dbReference type="STRING" id="691883.A0A058YZK1"/>
<dbReference type="OrthoDB" id="300641at2759"/>
<keyword evidence="5" id="KW-1185">Reference proteome</keyword>
<feature type="chain" id="PRO_5001565895" description="TNFR-Cys domain-containing protein" evidence="3">
    <location>
        <begin position="30"/>
        <end position="666"/>
    </location>
</feature>
<evidence type="ECO:0000313" key="5">
    <source>
        <dbReference type="Proteomes" id="UP000030693"/>
    </source>
</evidence>
<feature type="region of interest" description="Disordered" evidence="1">
    <location>
        <begin position="642"/>
        <end position="666"/>
    </location>
</feature>